<dbReference type="Gene3D" id="3.10.129.10">
    <property type="entry name" value="Hotdog Thioesterase"/>
    <property type="match status" value="1"/>
</dbReference>
<evidence type="ECO:0000256" key="1">
    <source>
        <dbReference type="ARBA" id="ARBA00005953"/>
    </source>
</evidence>
<comment type="similarity">
    <text evidence="1">Belongs to the 4-hydroxybenzoyl-CoA thioesterase family.</text>
</comment>
<gene>
    <name evidence="3" type="ORF">IAA08_01290</name>
</gene>
<organism evidence="3 4">
    <name type="scientific">Candidatus Eubacterium avistercoris</name>
    <dbReference type="NCBI Taxonomy" id="2838567"/>
    <lineage>
        <taxon>Bacteria</taxon>
        <taxon>Bacillati</taxon>
        <taxon>Bacillota</taxon>
        <taxon>Clostridia</taxon>
        <taxon>Eubacteriales</taxon>
        <taxon>Eubacteriaceae</taxon>
        <taxon>Eubacterium</taxon>
    </lineage>
</organism>
<evidence type="ECO:0000313" key="3">
    <source>
        <dbReference type="EMBL" id="HIZ06551.1"/>
    </source>
</evidence>
<dbReference type="EMBL" id="DXCH01000035">
    <property type="protein sequence ID" value="HIZ06551.1"/>
    <property type="molecule type" value="Genomic_DNA"/>
</dbReference>
<dbReference type="InterPro" id="IPR006684">
    <property type="entry name" value="YbgC/YbaW"/>
</dbReference>
<dbReference type="PANTHER" id="PTHR31793:SF27">
    <property type="entry name" value="NOVEL THIOESTERASE SUPERFAMILY DOMAIN AND SAPOSIN A-TYPE DOMAIN CONTAINING PROTEIN (0610012H03RIK)"/>
    <property type="match status" value="1"/>
</dbReference>
<protein>
    <submittedName>
        <fullName evidence="3">Acyl-CoA thioesterase</fullName>
    </submittedName>
</protein>
<dbReference type="GO" id="GO:0047617">
    <property type="term" value="F:fatty acyl-CoA hydrolase activity"/>
    <property type="evidence" value="ECO:0007669"/>
    <property type="project" value="TreeGrafter"/>
</dbReference>
<keyword evidence="2" id="KW-0378">Hydrolase</keyword>
<dbReference type="InterPro" id="IPR050563">
    <property type="entry name" value="4-hydroxybenzoyl-CoA_TE"/>
</dbReference>
<comment type="caution">
    <text evidence="3">The sequence shown here is derived from an EMBL/GenBank/DDBJ whole genome shotgun (WGS) entry which is preliminary data.</text>
</comment>
<dbReference type="Pfam" id="PF13279">
    <property type="entry name" value="4HBT_2"/>
    <property type="match status" value="1"/>
</dbReference>
<reference evidence="3" key="1">
    <citation type="journal article" date="2021" name="PeerJ">
        <title>Extensive microbial diversity within the chicken gut microbiome revealed by metagenomics and culture.</title>
        <authorList>
            <person name="Gilroy R."/>
            <person name="Ravi A."/>
            <person name="Getino M."/>
            <person name="Pursley I."/>
            <person name="Horton D.L."/>
            <person name="Alikhan N.F."/>
            <person name="Baker D."/>
            <person name="Gharbi K."/>
            <person name="Hall N."/>
            <person name="Watson M."/>
            <person name="Adriaenssens E.M."/>
            <person name="Foster-Nyarko E."/>
            <person name="Jarju S."/>
            <person name="Secka A."/>
            <person name="Antonio M."/>
            <person name="Oren A."/>
            <person name="Chaudhuri R.R."/>
            <person name="La Ragione R."/>
            <person name="Hildebrand F."/>
            <person name="Pallen M.J."/>
        </authorList>
    </citation>
    <scope>NUCLEOTIDE SEQUENCE</scope>
    <source>
        <strain evidence="3">CHK192-9172</strain>
    </source>
</reference>
<evidence type="ECO:0000256" key="2">
    <source>
        <dbReference type="ARBA" id="ARBA00022801"/>
    </source>
</evidence>
<dbReference type="InterPro" id="IPR029069">
    <property type="entry name" value="HotDog_dom_sf"/>
</dbReference>
<sequence length="155" mass="18473">MPKQELSVNHEPEKIKIHPYEHRTQYYETDQMGIIHQTHYMKWMEEARMDLMNQIGLGYKQMETLEIISPVLNVSIDYRSMIHFDETVIIEPRIIKYDGIRMDLEYIMTDKDTGEVRAVGRSSHCFLNRTGTHISLKRIYPELDTKFFEFKDAKA</sequence>
<name>A0A9D2IFE5_9FIRM</name>
<proteinExistence type="inferred from homology"/>
<dbReference type="SUPFAM" id="SSF54637">
    <property type="entry name" value="Thioesterase/thiol ester dehydrase-isomerase"/>
    <property type="match status" value="1"/>
</dbReference>
<dbReference type="Proteomes" id="UP000824024">
    <property type="component" value="Unassembled WGS sequence"/>
</dbReference>
<dbReference type="PANTHER" id="PTHR31793">
    <property type="entry name" value="4-HYDROXYBENZOYL-COA THIOESTERASE FAMILY MEMBER"/>
    <property type="match status" value="1"/>
</dbReference>
<evidence type="ECO:0000313" key="4">
    <source>
        <dbReference type="Proteomes" id="UP000824024"/>
    </source>
</evidence>
<reference evidence="3" key="2">
    <citation type="submission" date="2021-04" db="EMBL/GenBank/DDBJ databases">
        <authorList>
            <person name="Gilroy R."/>
        </authorList>
    </citation>
    <scope>NUCLEOTIDE SEQUENCE</scope>
    <source>
        <strain evidence="3">CHK192-9172</strain>
    </source>
</reference>
<dbReference type="CDD" id="cd00586">
    <property type="entry name" value="4HBT"/>
    <property type="match status" value="1"/>
</dbReference>
<dbReference type="PIRSF" id="PIRSF003230">
    <property type="entry name" value="YbgC"/>
    <property type="match status" value="1"/>
</dbReference>
<accession>A0A9D2IFE5</accession>
<dbReference type="AlphaFoldDB" id="A0A9D2IFE5"/>